<organism evidence="1 2">
    <name type="scientific">Lacinutrix venerupis</name>
    <dbReference type="NCBI Taxonomy" id="1486034"/>
    <lineage>
        <taxon>Bacteria</taxon>
        <taxon>Pseudomonadati</taxon>
        <taxon>Bacteroidota</taxon>
        <taxon>Flavobacteriia</taxon>
        <taxon>Flavobacteriales</taxon>
        <taxon>Flavobacteriaceae</taxon>
        <taxon>Lacinutrix</taxon>
    </lineage>
</organism>
<dbReference type="Proteomes" id="UP000187506">
    <property type="component" value="Chromosome"/>
</dbReference>
<sequence length="207" mass="23995">MLKHATNHTQDRYVQLPKMMKTTLILIFTILFFTSCNEVVEYEQSLSDEELYPNYVKAIKNESTFQNFLVVKVKNLNNGEIREYCTKGNFLKGALHRELNLGYSKDGIIKVYKTAIENKERYFEFKNDSAIWNISAFDKYSMKELSEFENQIGIDSLIYRIENGKDWGITISNDKEMKMVAHSLFNKGILTGENSCFGGMLTLDKSE</sequence>
<dbReference type="KEGG" id="lvn:BWR22_05220"/>
<dbReference type="AlphaFoldDB" id="A0AAC9LJU5"/>
<proteinExistence type="predicted"/>
<evidence type="ECO:0000313" key="2">
    <source>
        <dbReference type="Proteomes" id="UP000187506"/>
    </source>
</evidence>
<gene>
    <name evidence="1" type="ORF">BWR22_05220</name>
</gene>
<reference evidence="1 2" key="1">
    <citation type="submission" date="2017-01" db="EMBL/GenBank/DDBJ databases">
        <title>Complete genome of Lacinutrix venerupis DOK2-8 isolated from seawater in Dokdo.</title>
        <authorList>
            <person name="Chi W.-J."/>
            <person name="Kim J.H."/>
        </authorList>
    </citation>
    <scope>NUCLEOTIDE SEQUENCE [LARGE SCALE GENOMIC DNA]</scope>
    <source>
        <strain evidence="1 2">DOK2-8</strain>
    </source>
</reference>
<accession>A0AAC9LJU5</accession>
<protein>
    <submittedName>
        <fullName evidence="1">Uncharacterized protein</fullName>
    </submittedName>
</protein>
<keyword evidence="2" id="KW-1185">Reference proteome</keyword>
<name>A0AAC9LJU5_9FLAO</name>
<evidence type="ECO:0000313" key="1">
    <source>
        <dbReference type="EMBL" id="APX99733.1"/>
    </source>
</evidence>
<dbReference type="EMBL" id="CP019352">
    <property type="protein sequence ID" value="APX99733.1"/>
    <property type="molecule type" value="Genomic_DNA"/>
</dbReference>